<dbReference type="GO" id="GO:0016251">
    <property type="term" value="F:RNA polymerase II general transcription initiation factor activity"/>
    <property type="evidence" value="ECO:0007669"/>
    <property type="project" value="TreeGrafter"/>
</dbReference>
<dbReference type="GO" id="GO:0005669">
    <property type="term" value="C:transcription factor TFIID complex"/>
    <property type="evidence" value="ECO:0007669"/>
    <property type="project" value="InterPro"/>
</dbReference>
<evidence type="ECO:0000256" key="5">
    <source>
        <dbReference type="ARBA" id="ARBA00023242"/>
    </source>
</evidence>
<sequence length="245" mass="28754">MEQQFILRLHESIRHVVDLKESLIDIQSNGKVVLTHKLKKYPGIIVRLPCIVESQKSMDNRQYYKVADISTLVIVYPHDGFDFDREREIHEMCGLSPPLKYAKARRFRKRSNKIEHVEEIEKRVNELLEKDIRAKSVEIVSKDDKEVSDDLDTLAAEIENKFVDKIEVHDKNVRDESDAHAELIETEEKPKQPRNKELESLEASVEEKRKQVENALNPILKKRFEFQLCTLLSELEELKKRLGIE</sequence>
<dbReference type="PANTHER" id="PTHR12228">
    <property type="entry name" value="TRANSCRIPTION INITIATION FACTOR TFIID 55 KD SUBUNIT-RELATED"/>
    <property type="match status" value="1"/>
</dbReference>
<dbReference type="VEuPathDB" id="MicrosporidiaDB:M896_012030"/>
<reference evidence="8 9" key="1">
    <citation type="journal article" date="2014" name="MBio">
        <title>The Ordospora colligata genome; evolution of extreme reduction in microsporidia and host-to-parasite horizontal gene transfer.</title>
        <authorList>
            <person name="Pombert J.-F."/>
            <person name="Haag K.L."/>
            <person name="Beidas S."/>
            <person name="Ebert D."/>
            <person name="Keeling P.J."/>
        </authorList>
    </citation>
    <scope>NUCLEOTIDE SEQUENCE [LARGE SCALE GENOMIC DNA]</scope>
    <source>
        <strain evidence="8 9">OC4</strain>
    </source>
</reference>
<gene>
    <name evidence="8" type="ORF">M896_012030</name>
</gene>
<evidence type="ECO:0000259" key="7">
    <source>
        <dbReference type="SMART" id="SM01370"/>
    </source>
</evidence>
<dbReference type="InterPro" id="IPR037817">
    <property type="entry name" value="TAF7"/>
</dbReference>
<dbReference type="HOGENOM" id="CLU_069947_0_0_1"/>
<dbReference type="InterPro" id="IPR006751">
    <property type="entry name" value="TAFII55_prot_cons_reg"/>
</dbReference>
<comment type="subcellular location">
    <subcellularLocation>
        <location evidence="1">Nucleus</location>
    </subcellularLocation>
</comment>
<keyword evidence="5" id="KW-0539">Nucleus</keyword>
<proteinExistence type="inferred from homology"/>
<dbReference type="STRING" id="1354746.A0A0B2UN97"/>
<evidence type="ECO:0000256" key="6">
    <source>
        <dbReference type="SAM" id="MobiDB-lite"/>
    </source>
</evidence>
<dbReference type="Proteomes" id="UP000031056">
    <property type="component" value="Unassembled WGS sequence"/>
</dbReference>
<protein>
    <recommendedName>
        <fullName evidence="7">TAFII55 protein conserved region domain-containing protein</fullName>
    </recommendedName>
</protein>
<dbReference type="AlphaFoldDB" id="A0A0B2UN97"/>
<dbReference type="SMART" id="SM01370">
    <property type="entry name" value="TAFII55_N"/>
    <property type="match status" value="1"/>
</dbReference>
<organism evidence="8 9">
    <name type="scientific">Ordospora colligata OC4</name>
    <dbReference type="NCBI Taxonomy" id="1354746"/>
    <lineage>
        <taxon>Eukaryota</taxon>
        <taxon>Fungi</taxon>
        <taxon>Fungi incertae sedis</taxon>
        <taxon>Microsporidia</taxon>
        <taxon>Ordosporidae</taxon>
        <taxon>Ordospora</taxon>
    </lineage>
</organism>
<comment type="caution">
    <text evidence="8">The sequence shown here is derived from an EMBL/GenBank/DDBJ whole genome shotgun (WGS) entry which is preliminary data.</text>
</comment>
<evidence type="ECO:0000256" key="2">
    <source>
        <dbReference type="ARBA" id="ARBA00009368"/>
    </source>
</evidence>
<dbReference type="Pfam" id="PF04658">
    <property type="entry name" value="TAFII55_N"/>
    <property type="match status" value="1"/>
</dbReference>
<evidence type="ECO:0000256" key="1">
    <source>
        <dbReference type="ARBA" id="ARBA00004123"/>
    </source>
</evidence>
<feature type="region of interest" description="Disordered" evidence="6">
    <location>
        <begin position="182"/>
        <end position="207"/>
    </location>
</feature>
<dbReference type="GO" id="GO:0051123">
    <property type="term" value="P:RNA polymerase II preinitiation complex assembly"/>
    <property type="evidence" value="ECO:0007669"/>
    <property type="project" value="TreeGrafter"/>
</dbReference>
<dbReference type="OrthoDB" id="153872at2759"/>
<dbReference type="GeneID" id="26261046"/>
<evidence type="ECO:0000313" key="9">
    <source>
        <dbReference type="Proteomes" id="UP000031056"/>
    </source>
</evidence>
<dbReference type="InParanoid" id="A0A0B2UN97"/>
<keyword evidence="3" id="KW-0805">Transcription regulation</keyword>
<accession>A0A0B2UN97</accession>
<keyword evidence="4" id="KW-0804">Transcription</keyword>
<evidence type="ECO:0000256" key="4">
    <source>
        <dbReference type="ARBA" id="ARBA00023163"/>
    </source>
</evidence>
<evidence type="ECO:0000256" key="3">
    <source>
        <dbReference type="ARBA" id="ARBA00023015"/>
    </source>
</evidence>
<evidence type="ECO:0000313" key="8">
    <source>
        <dbReference type="EMBL" id="KHN70547.1"/>
    </source>
</evidence>
<keyword evidence="9" id="KW-1185">Reference proteome</keyword>
<name>A0A0B2UN97_9MICR</name>
<dbReference type="FunCoup" id="A0A0B2UN97">
    <property type="interactions" value="82"/>
</dbReference>
<comment type="similarity">
    <text evidence="2">Belongs to the TAF7 family.</text>
</comment>
<dbReference type="PANTHER" id="PTHR12228:SF0">
    <property type="entry name" value="TATA-BOX BINDING PROTEIN ASSOCIATED FACTOR 7"/>
    <property type="match status" value="1"/>
</dbReference>
<dbReference type="RefSeq" id="XP_014564589.1">
    <property type="nucleotide sequence ID" value="XM_014709103.1"/>
</dbReference>
<dbReference type="EMBL" id="JOKQ01000001">
    <property type="protein sequence ID" value="KHN70547.1"/>
    <property type="molecule type" value="Genomic_DNA"/>
</dbReference>
<dbReference type="CDD" id="cd08047">
    <property type="entry name" value="TAF7"/>
    <property type="match status" value="1"/>
</dbReference>
<feature type="domain" description="TAFII55 protein conserved region" evidence="7">
    <location>
        <begin position="1"/>
        <end position="136"/>
    </location>
</feature>